<dbReference type="GO" id="GO:0004477">
    <property type="term" value="F:methenyltetrahydrofolate cyclohydrolase activity"/>
    <property type="evidence" value="ECO:0007669"/>
    <property type="project" value="UniProtKB-UniRule"/>
</dbReference>
<dbReference type="FunFam" id="3.40.50.10860:FF:000005">
    <property type="entry name" value="C-1-tetrahydrofolate synthase, cytoplasmic, putative"/>
    <property type="match status" value="1"/>
</dbReference>
<evidence type="ECO:0000313" key="16">
    <source>
        <dbReference type="Proteomes" id="UP000807785"/>
    </source>
</evidence>
<dbReference type="GO" id="GO:0004488">
    <property type="term" value="F:methylenetetrahydrofolate dehydrogenase (NADP+) activity"/>
    <property type="evidence" value="ECO:0007669"/>
    <property type="project" value="UniProtKB-UniRule"/>
</dbReference>
<reference evidence="15" key="1">
    <citation type="submission" date="2020-10" db="EMBL/GenBank/DDBJ databases">
        <title>Connecting structure to function with the recovery of over 1000 high-quality activated sludge metagenome-assembled genomes encoding full-length rRNA genes using long-read sequencing.</title>
        <authorList>
            <person name="Singleton C.M."/>
            <person name="Petriglieri F."/>
            <person name="Kristensen J.M."/>
            <person name="Kirkegaard R.H."/>
            <person name="Michaelsen T.Y."/>
            <person name="Andersen M.H."/>
            <person name="Karst S.M."/>
            <person name="Dueholm M.S."/>
            <person name="Nielsen P.H."/>
            <person name="Albertsen M."/>
        </authorList>
    </citation>
    <scope>NUCLEOTIDE SEQUENCE</scope>
    <source>
        <strain evidence="15">Bjer_18-Q3-R1-45_BAT3C.347</strain>
    </source>
</reference>
<evidence type="ECO:0000313" key="15">
    <source>
        <dbReference type="EMBL" id="MBK6974144.1"/>
    </source>
</evidence>
<dbReference type="PROSITE" id="PS00767">
    <property type="entry name" value="THF_DHG_CYH_2"/>
    <property type="match status" value="1"/>
</dbReference>
<keyword evidence="10 12" id="KW-0486">Methionine biosynthesis</keyword>
<evidence type="ECO:0000256" key="11">
    <source>
        <dbReference type="ARBA" id="ARBA00023268"/>
    </source>
</evidence>
<dbReference type="Pfam" id="PF00763">
    <property type="entry name" value="THF_DHG_CYH"/>
    <property type="match status" value="1"/>
</dbReference>
<dbReference type="NCBIfam" id="NF010783">
    <property type="entry name" value="PRK14186.1"/>
    <property type="match status" value="1"/>
</dbReference>
<dbReference type="AlphaFoldDB" id="A0A9D7E4R2"/>
<dbReference type="PANTHER" id="PTHR48099">
    <property type="entry name" value="C-1-TETRAHYDROFOLATE SYNTHASE, CYTOPLASMIC-RELATED"/>
    <property type="match status" value="1"/>
</dbReference>
<dbReference type="Gene3D" id="3.40.50.10860">
    <property type="entry name" value="Leucine Dehydrogenase, chain A, domain 1"/>
    <property type="match status" value="1"/>
</dbReference>
<evidence type="ECO:0000256" key="8">
    <source>
        <dbReference type="ARBA" id="ARBA00023002"/>
    </source>
</evidence>
<comment type="catalytic activity">
    <reaction evidence="12">
        <text>(6R)-5,10-methenyltetrahydrofolate + H2O = (6R)-10-formyltetrahydrofolate + H(+)</text>
        <dbReference type="Rhea" id="RHEA:23700"/>
        <dbReference type="ChEBI" id="CHEBI:15377"/>
        <dbReference type="ChEBI" id="CHEBI:15378"/>
        <dbReference type="ChEBI" id="CHEBI:57455"/>
        <dbReference type="ChEBI" id="CHEBI:195366"/>
        <dbReference type="EC" id="3.5.4.9"/>
    </reaction>
</comment>
<evidence type="ECO:0000256" key="6">
    <source>
        <dbReference type="ARBA" id="ARBA00022801"/>
    </source>
</evidence>
<dbReference type="GO" id="GO:0035999">
    <property type="term" value="P:tetrahydrofolate interconversion"/>
    <property type="evidence" value="ECO:0007669"/>
    <property type="project" value="UniProtKB-UniRule"/>
</dbReference>
<accession>A0A9D7E4R2</accession>
<dbReference type="HAMAP" id="MF_01576">
    <property type="entry name" value="THF_DHG_CYH"/>
    <property type="match status" value="1"/>
</dbReference>
<gene>
    <name evidence="12 15" type="primary">folD</name>
    <name evidence="15" type="ORF">IPH26_14780</name>
</gene>
<dbReference type="FunFam" id="3.40.50.720:FF:000006">
    <property type="entry name" value="Bifunctional protein FolD"/>
    <property type="match status" value="1"/>
</dbReference>
<dbReference type="SUPFAM" id="SSF53223">
    <property type="entry name" value="Aminoacid dehydrogenase-like, N-terminal domain"/>
    <property type="match status" value="1"/>
</dbReference>
<dbReference type="GO" id="GO:0006164">
    <property type="term" value="P:purine nucleotide biosynthetic process"/>
    <property type="evidence" value="ECO:0007669"/>
    <property type="project" value="UniProtKB-KW"/>
</dbReference>
<dbReference type="EC" id="1.5.1.5" evidence="12"/>
<name>A0A9D7E4R2_9PROT</name>
<evidence type="ECO:0000259" key="14">
    <source>
        <dbReference type="Pfam" id="PF02882"/>
    </source>
</evidence>
<dbReference type="Gene3D" id="3.40.50.720">
    <property type="entry name" value="NAD(P)-binding Rossmann-like Domain"/>
    <property type="match status" value="1"/>
</dbReference>
<organism evidence="15 16">
    <name type="scientific">Candidatus Methylophosphatis roskildensis</name>
    <dbReference type="NCBI Taxonomy" id="2899263"/>
    <lineage>
        <taxon>Bacteria</taxon>
        <taxon>Pseudomonadati</taxon>
        <taxon>Pseudomonadota</taxon>
        <taxon>Betaproteobacteria</taxon>
        <taxon>Nitrosomonadales</taxon>
        <taxon>Sterolibacteriaceae</taxon>
        <taxon>Candidatus Methylophosphatis</taxon>
    </lineage>
</organism>
<dbReference type="NCBIfam" id="NF010786">
    <property type="entry name" value="PRK14189.1"/>
    <property type="match status" value="1"/>
</dbReference>
<dbReference type="Proteomes" id="UP000807785">
    <property type="component" value="Unassembled WGS sequence"/>
</dbReference>
<dbReference type="InterPro" id="IPR020630">
    <property type="entry name" value="THF_DH/CycHdrlase_cat_dom"/>
</dbReference>
<comment type="similarity">
    <text evidence="12">Belongs to the tetrahydrofolate dehydrogenase/cyclohydrolase family.</text>
</comment>
<protein>
    <recommendedName>
        <fullName evidence="12">Bifunctional protein FolD</fullName>
    </recommendedName>
    <domain>
        <recommendedName>
            <fullName evidence="12">Methylenetetrahydrofolate dehydrogenase</fullName>
            <ecNumber evidence="12">1.5.1.5</ecNumber>
        </recommendedName>
    </domain>
    <domain>
        <recommendedName>
            <fullName evidence="12">Methenyltetrahydrofolate cyclohydrolase</fullName>
            <ecNumber evidence="12">3.5.4.9</ecNumber>
        </recommendedName>
    </domain>
</protein>
<evidence type="ECO:0000256" key="9">
    <source>
        <dbReference type="ARBA" id="ARBA00023102"/>
    </source>
</evidence>
<dbReference type="Pfam" id="PF02882">
    <property type="entry name" value="THF_DHG_CYH_C"/>
    <property type="match status" value="1"/>
</dbReference>
<comment type="caution">
    <text evidence="15">The sequence shown here is derived from an EMBL/GenBank/DDBJ whole genome shotgun (WGS) entry which is preliminary data.</text>
</comment>
<comment type="caution">
    <text evidence="12">Lacks conserved residue(s) required for the propagation of feature annotation.</text>
</comment>
<evidence type="ECO:0000256" key="12">
    <source>
        <dbReference type="HAMAP-Rule" id="MF_01576"/>
    </source>
</evidence>
<keyword evidence="5 12" id="KW-0658">Purine biosynthesis</keyword>
<feature type="domain" description="Tetrahydrofolate dehydrogenase/cyclohydrolase catalytic" evidence="13">
    <location>
        <begin position="12"/>
        <end position="126"/>
    </location>
</feature>
<keyword evidence="6 12" id="KW-0378">Hydrolase</keyword>
<sequence length="300" mass="31628">MTARNGATARLIDGNALSLKLRAGFADRAHHLAERGVRPGLAVILVGENPASAVYVRNKVAACEKAGIRSLRFDYPASIEPTEVFAQIEALNADPSVHGILVQLPLPPQFNSEAVLDAISPDKDVDGFHAQNVGLLAQGTPAFVPCTPYGVMKMLESENVPIKGAEAVVVGRSNIVGKPMGRLLLQAGATITVCHSQTRDLAFHTRRADILVAAIGRPRMITGDMIKPGGVVIDVGINRLPAEQGGKLCGDVDFESARQVASLITPVPGGVGPMTITMLLANTLESAERFAGRFSAWGSE</sequence>
<keyword evidence="3 12" id="KW-0554">One-carbon metabolism</keyword>
<proteinExistence type="inferred from homology"/>
<evidence type="ECO:0000256" key="4">
    <source>
        <dbReference type="ARBA" id="ARBA00022605"/>
    </source>
</evidence>
<dbReference type="GO" id="GO:0000105">
    <property type="term" value="P:L-histidine biosynthetic process"/>
    <property type="evidence" value="ECO:0007669"/>
    <property type="project" value="UniProtKB-KW"/>
</dbReference>
<dbReference type="NCBIfam" id="NF008058">
    <property type="entry name" value="PRK10792.1"/>
    <property type="match status" value="1"/>
</dbReference>
<dbReference type="InterPro" id="IPR020631">
    <property type="entry name" value="THF_DH/CycHdrlase_NAD-bd_dom"/>
</dbReference>
<keyword evidence="11 12" id="KW-0511">Multifunctional enzyme</keyword>
<dbReference type="PANTHER" id="PTHR48099:SF5">
    <property type="entry name" value="C-1-TETRAHYDROFOLATE SYNTHASE, CYTOPLASMIC"/>
    <property type="match status" value="1"/>
</dbReference>
<dbReference type="InterPro" id="IPR020867">
    <property type="entry name" value="THF_DH/CycHdrlase_CS"/>
</dbReference>
<evidence type="ECO:0000256" key="7">
    <source>
        <dbReference type="ARBA" id="ARBA00022857"/>
    </source>
</evidence>
<dbReference type="GO" id="GO:0005829">
    <property type="term" value="C:cytosol"/>
    <property type="evidence" value="ECO:0007669"/>
    <property type="project" value="TreeGrafter"/>
</dbReference>
<evidence type="ECO:0000256" key="2">
    <source>
        <dbReference type="ARBA" id="ARBA00011738"/>
    </source>
</evidence>
<dbReference type="CDD" id="cd01080">
    <property type="entry name" value="NAD_bind_m-THF_DH_Cyclohyd"/>
    <property type="match status" value="1"/>
</dbReference>
<feature type="domain" description="Tetrahydrofolate dehydrogenase/cyclohydrolase NAD(P)-binding" evidence="14">
    <location>
        <begin position="145"/>
        <end position="289"/>
    </location>
</feature>
<keyword evidence="8 12" id="KW-0560">Oxidoreductase</keyword>
<dbReference type="GO" id="GO:0009086">
    <property type="term" value="P:methionine biosynthetic process"/>
    <property type="evidence" value="ECO:0007669"/>
    <property type="project" value="UniProtKB-KW"/>
</dbReference>
<dbReference type="InterPro" id="IPR036291">
    <property type="entry name" value="NAD(P)-bd_dom_sf"/>
</dbReference>
<feature type="binding site" evidence="12">
    <location>
        <position position="237"/>
    </location>
    <ligand>
        <name>NADP(+)</name>
        <dbReference type="ChEBI" id="CHEBI:58349"/>
    </ligand>
</feature>
<dbReference type="EC" id="3.5.4.9" evidence="12"/>
<comment type="function">
    <text evidence="12">Catalyzes the oxidation of 5,10-methylenetetrahydrofolate to 5,10-methenyltetrahydrofolate and then the hydrolysis of 5,10-methenyltetrahydrofolate to 10-formyltetrahydrofolate.</text>
</comment>
<evidence type="ECO:0000259" key="13">
    <source>
        <dbReference type="Pfam" id="PF00763"/>
    </source>
</evidence>
<dbReference type="InterPro" id="IPR046346">
    <property type="entry name" value="Aminoacid_DH-like_N_sf"/>
</dbReference>
<comment type="subunit">
    <text evidence="2 12">Homodimer.</text>
</comment>
<keyword evidence="4 12" id="KW-0028">Amino-acid biosynthesis</keyword>
<evidence type="ECO:0000256" key="10">
    <source>
        <dbReference type="ARBA" id="ARBA00023167"/>
    </source>
</evidence>
<comment type="catalytic activity">
    <reaction evidence="12">
        <text>(6R)-5,10-methylene-5,6,7,8-tetrahydrofolate + NADP(+) = (6R)-5,10-methenyltetrahydrofolate + NADPH</text>
        <dbReference type="Rhea" id="RHEA:22812"/>
        <dbReference type="ChEBI" id="CHEBI:15636"/>
        <dbReference type="ChEBI" id="CHEBI:57455"/>
        <dbReference type="ChEBI" id="CHEBI:57783"/>
        <dbReference type="ChEBI" id="CHEBI:58349"/>
        <dbReference type="EC" id="1.5.1.5"/>
    </reaction>
</comment>
<dbReference type="SUPFAM" id="SSF51735">
    <property type="entry name" value="NAD(P)-binding Rossmann-fold domains"/>
    <property type="match status" value="1"/>
</dbReference>
<keyword evidence="7 12" id="KW-0521">NADP</keyword>
<dbReference type="InterPro" id="IPR000672">
    <property type="entry name" value="THF_DH/CycHdrlase"/>
</dbReference>
<feature type="binding site" evidence="12">
    <location>
        <begin position="171"/>
        <end position="173"/>
    </location>
    <ligand>
        <name>NADP(+)</name>
        <dbReference type="ChEBI" id="CHEBI:58349"/>
    </ligand>
</feature>
<keyword evidence="9 12" id="KW-0368">Histidine biosynthesis</keyword>
<evidence type="ECO:0000256" key="5">
    <source>
        <dbReference type="ARBA" id="ARBA00022755"/>
    </source>
</evidence>
<evidence type="ECO:0000256" key="3">
    <source>
        <dbReference type="ARBA" id="ARBA00022563"/>
    </source>
</evidence>
<comment type="pathway">
    <text evidence="1 12">One-carbon metabolism; tetrahydrofolate interconversion.</text>
</comment>
<dbReference type="EMBL" id="JADJEV010000004">
    <property type="protein sequence ID" value="MBK6974144.1"/>
    <property type="molecule type" value="Genomic_DNA"/>
</dbReference>
<dbReference type="PRINTS" id="PR00085">
    <property type="entry name" value="THFDHDRGNASE"/>
</dbReference>
<evidence type="ECO:0000256" key="1">
    <source>
        <dbReference type="ARBA" id="ARBA00004777"/>
    </source>
</evidence>